<feature type="active site" description="Charge relay system" evidence="13 14">
    <location>
        <position position="253"/>
    </location>
</feature>
<evidence type="ECO:0000256" key="14">
    <source>
        <dbReference type="PROSITE-ProRule" id="PRU01240"/>
    </source>
</evidence>
<evidence type="ECO:0000256" key="9">
    <source>
        <dbReference type="ARBA" id="ARBA00022989"/>
    </source>
</evidence>
<feature type="domain" description="P/Homo B" evidence="18">
    <location>
        <begin position="507"/>
        <end position="641"/>
    </location>
</feature>
<evidence type="ECO:0000256" key="7">
    <source>
        <dbReference type="ARBA" id="ARBA00022825"/>
    </source>
</evidence>
<keyword evidence="7 14" id="KW-0720">Serine protease</keyword>
<dbReference type="GO" id="GO:0016485">
    <property type="term" value="P:protein processing"/>
    <property type="evidence" value="ECO:0007669"/>
    <property type="project" value="TreeGrafter"/>
</dbReference>
<evidence type="ECO:0000313" key="19">
    <source>
        <dbReference type="EMBL" id="KAJ3180927.1"/>
    </source>
</evidence>
<keyword evidence="11" id="KW-0865">Zymogen</keyword>
<evidence type="ECO:0000259" key="18">
    <source>
        <dbReference type="PROSITE" id="PS51829"/>
    </source>
</evidence>
<evidence type="ECO:0000256" key="10">
    <source>
        <dbReference type="ARBA" id="ARBA00023136"/>
    </source>
</evidence>
<keyword evidence="6 14" id="KW-0378">Hydrolase</keyword>
<comment type="caution">
    <text evidence="19">The sequence shown here is derived from an EMBL/GenBank/DDBJ whole genome shotgun (WGS) entry which is preliminary data.</text>
</comment>
<evidence type="ECO:0000256" key="17">
    <source>
        <dbReference type="SAM" id="SignalP"/>
    </source>
</evidence>
<dbReference type="Pfam" id="PF01483">
    <property type="entry name" value="P_proprotein"/>
    <property type="match status" value="1"/>
</dbReference>
<evidence type="ECO:0000256" key="2">
    <source>
        <dbReference type="ARBA" id="ARBA00005325"/>
    </source>
</evidence>
<dbReference type="Gene3D" id="3.30.70.850">
    <property type="entry name" value="Peptidase S8, pro-domain"/>
    <property type="match status" value="1"/>
</dbReference>
<dbReference type="Gene3D" id="3.40.50.200">
    <property type="entry name" value="Peptidase S8/S53 domain"/>
    <property type="match status" value="1"/>
</dbReference>
<comment type="similarity">
    <text evidence="2">Belongs to the peptidase S8 family. Furin subfamily.</text>
</comment>
<evidence type="ECO:0000256" key="6">
    <source>
        <dbReference type="ARBA" id="ARBA00022801"/>
    </source>
</evidence>
<feature type="active site" description="Charge relay system" evidence="13 14">
    <location>
        <position position="431"/>
    </location>
</feature>
<dbReference type="Pfam" id="PF00082">
    <property type="entry name" value="Peptidase_S8"/>
    <property type="match status" value="1"/>
</dbReference>
<dbReference type="AlphaFoldDB" id="A0AAD5TPL1"/>
<feature type="signal peptide" evidence="17">
    <location>
        <begin position="1"/>
        <end position="21"/>
    </location>
</feature>
<evidence type="ECO:0000313" key="20">
    <source>
        <dbReference type="Proteomes" id="UP001212152"/>
    </source>
</evidence>
<dbReference type="InterPro" id="IPR008979">
    <property type="entry name" value="Galactose-bd-like_sf"/>
</dbReference>
<sequence>MPASLWARLLVCVLAAAHASALGPAATSATAAAPRHGDHENYHYLAVRLAPSTDAAESDTLEARAQALASDLSYHYLGRVGELPNYFLLAAEKLPPVARDDAPLTPRSLEHAVELQRREHVNALAGADGVAWVEAQVPKVRLFKRAPMPASSAEEDARGRPFRLDEIIESLQIKDPGFPKQWHLVNTLTIGNDLNVTGVWKQGITGTGSTVCFVDDGLDWHSKDLADNYYSAGSYDFNNHVPDPKPKVAEDRHGTRCAGEVAAVRNDVCGVGVAYDAKVSGVRILGGPLTEADEAAAINYDFQNNHIFSCSWGPADDGRSMEAPPQIVTDAVLNGINNGRNGKGSIFVFASGNGAGSSDHCNADGYTNSIYTITVGALDRNNLHPVYSESCAAVMIVMYSSSGQHADAIYTTDWALSSPSFTCTDTHGGTSAAAPLASGVYALVLEVRPDLTWRDMQHLTVQNAVPIALDDPGWEKTAVGRRYNNKFGYGKLDAYTIVEAARTFVSVRPQTHFLLQPAIVGKPIPQDQRLTSVLTVTAEDVLRANMSKIEHVTVVVNIDHQRRGDVEMWLTSPAGVVSQLATHRPSDANTEGYRNWTMMTVKHWGEDPVGDWTFQITDSLHPSATGTLNYWWLTIWGETAPPTVARPSLPSVIPSLPPVDPPSSTSSAQHTPTDSPENDGNLLPSGTKTRSLLRPTLTATATSESDGSGAGGVALPVSNAGSGPGGAAAIAFGAAVLGAAGGGVWFIRRWRNSNPATAGAAGVSGEDYEFEMLNDDEVDAAFEDEDDDNGGDSRGSRARDDDTRGPIPDRFVLSNVDEDTGEYHDDPDDHI</sequence>
<name>A0AAD5TPL1_9FUNG</name>
<keyword evidence="3 14" id="KW-0645">Protease</keyword>
<comment type="subcellular location">
    <subcellularLocation>
        <location evidence="1">Membrane</location>
    </subcellularLocation>
</comment>
<dbReference type="PROSITE" id="PS00137">
    <property type="entry name" value="SUBTILASE_HIS"/>
    <property type="match status" value="1"/>
</dbReference>
<dbReference type="InterPro" id="IPR000209">
    <property type="entry name" value="Peptidase_S8/S53_dom"/>
</dbReference>
<dbReference type="PANTHER" id="PTHR42884">
    <property type="entry name" value="PROPROTEIN CONVERTASE SUBTILISIN/KEXIN-RELATED"/>
    <property type="match status" value="1"/>
</dbReference>
<feature type="chain" id="PRO_5042128957" evidence="17">
    <location>
        <begin position="22"/>
        <end position="831"/>
    </location>
</feature>
<keyword evidence="8" id="KW-0106">Calcium</keyword>
<dbReference type="FunFam" id="2.60.120.260:FF:000026">
    <property type="entry name" value="proprotein convertase subtilisin/kexin type 7"/>
    <property type="match status" value="1"/>
</dbReference>
<gene>
    <name evidence="19" type="primary">KEX2</name>
    <name evidence="19" type="ORF">HDU87_001573</name>
</gene>
<evidence type="ECO:0000256" key="5">
    <source>
        <dbReference type="ARBA" id="ARBA00022729"/>
    </source>
</evidence>
<evidence type="ECO:0000256" key="15">
    <source>
        <dbReference type="SAM" id="MobiDB-lite"/>
    </source>
</evidence>
<accession>A0AAD5TPL1</accession>
<dbReference type="InterPro" id="IPR023827">
    <property type="entry name" value="Peptidase_S8_Asp-AS"/>
</dbReference>
<dbReference type="InterPro" id="IPR034182">
    <property type="entry name" value="Kexin/furin"/>
</dbReference>
<feature type="transmembrane region" description="Helical" evidence="16">
    <location>
        <begin position="726"/>
        <end position="747"/>
    </location>
</feature>
<dbReference type="InterPro" id="IPR022398">
    <property type="entry name" value="Peptidase_S8_His-AS"/>
</dbReference>
<dbReference type="PROSITE" id="PS00138">
    <property type="entry name" value="SUBTILASE_SER"/>
    <property type="match status" value="1"/>
</dbReference>
<keyword evidence="10 16" id="KW-0472">Membrane</keyword>
<feature type="compositionally biased region" description="Acidic residues" evidence="15">
    <location>
        <begin position="781"/>
        <end position="790"/>
    </location>
</feature>
<organism evidence="19 20">
    <name type="scientific">Geranomyces variabilis</name>
    <dbReference type="NCBI Taxonomy" id="109894"/>
    <lineage>
        <taxon>Eukaryota</taxon>
        <taxon>Fungi</taxon>
        <taxon>Fungi incertae sedis</taxon>
        <taxon>Chytridiomycota</taxon>
        <taxon>Chytridiomycota incertae sedis</taxon>
        <taxon>Chytridiomycetes</taxon>
        <taxon>Spizellomycetales</taxon>
        <taxon>Powellomycetaceae</taxon>
        <taxon>Geranomyces</taxon>
    </lineage>
</organism>
<dbReference type="Proteomes" id="UP001212152">
    <property type="component" value="Unassembled WGS sequence"/>
</dbReference>
<keyword evidence="5 17" id="KW-0732">Signal</keyword>
<evidence type="ECO:0000256" key="12">
    <source>
        <dbReference type="ARBA" id="ARBA00023180"/>
    </source>
</evidence>
<dbReference type="PROSITE" id="PS51892">
    <property type="entry name" value="SUBTILASE"/>
    <property type="match status" value="1"/>
</dbReference>
<dbReference type="InterPro" id="IPR023828">
    <property type="entry name" value="Peptidase_S8_Ser-AS"/>
</dbReference>
<dbReference type="InterPro" id="IPR015500">
    <property type="entry name" value="Peptidase_S8_subtilisin-rel"/>
</dbReference>
<dbReference type="EMBL" id="JADGJQ010000014">
    <property type="protein sequence ID" value="KAJ3180927.1"/>
    <property type="molecule type" value="Genomic_DNA"/>
</dbReference>
<evidence type="ECO:0000256" key="11">
    <source>
        <dbReference type="ARBA" id="ARBA00023145"/>
    </source>
</evidence>
<dbReference type="PRINTS" id="PR00723">
    <property type="entry name" value="SUBTILISIN"/>
</dbReference>
<evidence type="ECO:0000256" key="4">
    <source>
        <dbReference type="ARBA" id="ARBA00022692"/>
    </source>
</evidence>
<proteinExistence type="inferred from homology"/>
<reference evidence="19" key="1">
    <citation type="submission" date="2020-05" db="EMBL/GenBank/DDBJ databases">
        <title>Phylogenomic resolution of chytrid fungi.</title>
        <authorList>
            <person name="Stajich J.E."/>
            <person name="Amses K."/>
            <person name="Simmons R."/>
            <person name="Seto K."/>
            <person name="Myers J."/>
            <person name="Bonds A."/>
            <person name="Quandt C.A."/>
            <person name="Barry K."/>
            <person name="Liu P."/>
            <person name="Grigoriev I."/>
            <person name="Longcore J.E."/>
            <person name="James T.Y."/>
        </authorList>
    </citation>
    <scope>NUCLEOTIDE SEQUENCE</scope>
    <source>
        <strain evidence="19">JEL0379</strain>
    </source>
</reference>
<feature type="active site" description="Charge relay system" evidence="13 14">
    <location>
        <position position="215"/>
    </location>
</feature>
<dbReference type="FunFam" id="3.40.50.200:FF:000005">
    <property type="entry name" value="Proprotein convertase subtilisin/kexin type 7"/>
    <property type="match status" value="1"/>
</dbReference>
<evidence type="ECO:0000256" key="16">
    <source>
        <dbReference type="SAM" id="Phobius"/>
    </source>
</evidence>
<dbReference type="SUPFAM" id="SSF52743">
    <property type="entry name" value="Subtilisin-like"/>
    <property type="match status" value="1"/>
</dbReference>
<keyword evidence="20" id="KW-1185">Reference proteome</keyword>
<dbReference type="InterPro" id="IPR038466">
    <property type="entry name" value="S8_pro-domain_sf"/>
</dbReference>
<feature type="region of interest" description="Disordered" evidence="15">
    <location>
        <begin position="781"/>
        <end position="831"/>
    </location>
</feature>
<dbReference type="GO" id="GO:0005802">
    <property type="term" value="C:trans-Golgi network"/>
    <property type="evidence" value="ECO:0007669"/>
    <property type="project" value="TreeGrafter"/>
</dbReference>
<dbReference type="GO" id="GO:0007323">
    <property type="term" value="P:peptide pheromone maturation"/>
    <property type="evidence" value="ECO:0007669"/>
    <property type="project" value="UniProtKB-ARBA"/>
</dbReference>
<feature type="compositionally biased region" description="Basic and acidic residues" evidence="15">
    <location>
        <begin position="821"/>
        <end position="831"/>
    </location>
</feature>
<keyword evidence="4 16" id="KW-0812">Transmembrane</keyword>
<dbReference type="GO" id="GO:0000139">
    <property type="term" value="C:Golgi membrane"/>
    <property type="evidence" value="ECO:0007669"/>
    <property type="project" value="TreeGrafter"/>
</dbReference>
<evidence type="ECO:0000256" key="13">
    <source>
        <dbReference type="PIRSR" id="PIRSR615500-1"/>
    </source>
</evidence>
<dbReference type="PANTHER" id="PTHR42884:SF14">
    <property type="entry name" value="NEUROENDOCRINE CONVERTASE 1"/>
    <property type="match status" value="1"/>
</dbReference>
<dbReference type="InterPro" id="IPR036852">
    <property type="entry name" value="Peptidase_S8/S53_dom_sf"/>
</dbReference>
<evidence type="ECO:0000256" key="3">
    <source>
        <dbReference type="ARBA" id="ARBA00022670"/>
    </source>
</evidence>
<keyword evidence="12" id="KW-0325">Glycoprotein</keyword>
<dbReference type="PROSITE" id="PS51829">
    <property type="entry name" value="P_HOMO_B"/>
    <property type="match status" value="1"/>
</dbReference>
<dbReference type="Gene3D" id="2.60.120.260">
    <property type="entry name" value="Galactose-binding domain-like"/>
    <property type="match status" value="1"/>
</dbReference>
<evidence type="ECO:0000256" key="1">
    <source>
        <dbReference type="ARBA" id="ARBA00004370"/>
    </source>
</evidence>
<evidence type="ECO:0000256" key="8">
    <source>
        <dbReference type="ARBA" id="ARBA00022837"/>
    </source>
</evidence>
<dbReference type="PROSITE" id="PS00136">
    <property type="entry name" value="SUBTILASE_ASP"/>
    <property type="match status" value="1"/>
</dbReference>
<protein>
    <submittedName>
        <fullName evidence="19">Pheromone processing endoprotease</fullName>
    </submittedName>
</protein>
<dbReference type="SUPFAM" id="SSF49785">
    <property type="entry name" value="Galactose-binding domain-like"/>
    <property type="match status" value="1"/>
</dbReference>
<dbReference type="GO" id="GO:0004252">
    <property type="term" value="F:serine-type endopeptidase activity"/>
    <property type="evidence" value="ECO:0007669"/>
    <property type="project" value="UniProtKB-UniRule"/>
</dbReference>
<feature type="region of interest" description="Disordered" evidence="15">
    <location>
        <begin position="647"/>
        <end position="693"/>
    </location>
</feature>
<keyword evidence="9 16" id="KW-1133">Transmembrane helix</keyword>
<feature type="compositionally biased region" description="Basic and acidic residues" evidence="15">
    <location>
        <begin position="794"/>
        <end position="804"/>
    </location>
</feature>
<dbReference type="CDD" id="cd04059">
    <property type="entry name" value="Peptidases_S8_Protein_convertases_Kexins_Furin-like"/>
    <property type="match status" value="1"/>
</dbReference>
<dbReference type="InterPro" id="IPR002884">
    <property type="entry name" value="P_dom"/>
</dbReference>